<evidence type="ECO:0000256" key="7">
    <source>
        <dbReference type="SAM" id="Phobius"/>
    </source>
</evidence>
<dbReference type="AlphaFoldDB" id="A0AAJ7SNQ4"/>
<dbReference type="InterPro" id="IPR055421">
    <property type="entry name" value="TMEM132_3rd"/>
</dbReference>
<dbReference type="InterPro" id="IPR055423">
    <property type="entry name" value="Ig_TMEM132_5th"/>
</dbReference>
<evidence type="ECO:0000259" key="12">
    <source>
        <dbReference type="Pfam" id="PF23481"/>
    </source>
</evidence>
<dbReference type="GO" id="GO:0016020">
    <property type="term" value="C:membrane"/>
    <property type="evidence" value="ECO:0007669"/>
    <property type="project" value="UniProtKB-SubCell"/>
</dbReference>
<dbReference type="InterPro" id="IPR055422">
    <property type="entry name" value="Ig_TMEM132_2nd"/>
</dbReference>
<evidence type="ECO:0000313" key="15">
    <source>
        <dbReference type="Proteomes" id="UP001318040"/>
    </source>
</evidence>
<dbReference type="Pfam" id="PF23039">
    <property type="entry name" value="TMEM132_3rd"/>
    <property type="match status" value="1"/>
</dbReference>
<dbReference type="Pfam" id="PF15706">
    <property type="entry name" value="TMEM132_C"/>
    <property type="match status" value="1"/>
</dbReference>
<evidence type="ECO:0000259" key="13">
    <source>
        <dbReference type="Pfam" id="PF23486"/>
    </source>
</evidence>
<feature type="domain" description="Transmembrane protein TMEM132 fifth" evidence="13">
    <location>
        <begin position="531"/>
        <end position="664"/>
    </location>
</feature>
<comment type="subcellular location">
    <subcellularLocation>
        <location evidence="1">Membrane</location>
        <topology evidence="1">Single-pass type I membrane protein</topology>
    </subcellularLocation>
</comment>
<dbReference type="Pfam" id="PF15705">
    <property type="entry name" value="TMEM132_N"/>
    <property type="match status" value="1"/>
</dbReference>
<feature type="domain" description="Transmembrane protein TMEM132 sixth" evidence="14">
    <location>
        <begin position="665"/>
        <end position="780"/>
    </location>
</feature>
<gene>
    <name evidence="16" type="primary">LOC116939054</name>
</gene>
<evidence type="ECO:0000259" key="10">
    <source>
        <dbReference type="Pfam" id="PF16070"/>
    </source>
</evidence>
<feature type="domain" description="Transmembrane protein TMEM132 second Ig-like" evidence="12">
    <location>
        <begin position="134"/>
        <end position="265"/>
    </location>
</feature>
<feature type="compositionally biased region" description="Acidic residues" evidence="6">
    <location>
        <begin position="881"/>
        <end position="897"/>
    </location>
</feature>
<feature type="domain" description="Transmembrane protein TMEM132 N-terminal" evidence="8">
    <location>
        <begin position="52"/>
        <end position="112"/>
    </location>
</feature>
<keyword evidence="15" id="KW-1185">Reference proteome</keyword>
<feature type="transmembrane region" description="Helical" evidence="7">
    <location>
        <begin position="920"/>
        <end position="945"/>
    </location>
</feature>
<dbReference type="Pfam" id="PF23486">
    <property type="entry name" value="Ig_TMEM132_5th"/>
    <property type="match status" value="1"/>
</dbReference>
<dbReference type="InterPro" id="IPR026307">
    <property type="entry name" value="TMEM132"/>
</dbReference>
<keyword evidence="4 7" id="KW-1133">Transmembrane helix</keyword>
<dbReference type="KEGG" id="pmrn:116939054"/>
<dbReference type="Pfam" id="PF23481">
    <property type="entry name" value="Ig_TMEM132_2nd"/>
    <property type="match status" value="1"/>
</dbReference>
<evidence type="ECO:0000256" key="4">
    <source>
        <dbReference type="ARBA" id="ARBA00022989"/>
    </source>
</evidence>
<evidence type="ECO:0000259" key="14">
    <source>
        <dbReference type="Pfam" id="PF23487"/>
    </source>
</evidence>
<dbReference type="Pfam" id="PF23487">
    <property type="entry name" value="Ig_TMEM132_6th"/>
    <property type="match status" value="1"/>
</dbReference>
<dbReference type="InterPro" id="IPR055424">
    <property type="entry name" value="Ig_TMEM132_6th"/>
</dbReference>
<feature type="domain" description="Transmembrane protein TMEM132 C-terminal" evidence="9">
    <location>
        <begin position="912"/>
        <end position="969"/>
    </location>
</feature>
<dbReference type="PANTHER" id="PTHR13388:SF11">
    <property type="entry name" value="DETONATOR, ISOFORM E"/>
    <property type="match status" value="1"/>
</dbReference>
<accession>A0AAJ7SNQ4</accession>
<keyword evidence="5 7" id="KW-0472">Membrane</keyword>
<sequence>MLRSSKTVAAWDNSGIVGLLLLLATLKGEMAIGTVTSSVDNSLRTPLWLPLQYNVLNTETFFFLKNLKKDVVKYNSSMQTQSQHLLIFGDTKAEPIVNVSYGPFSAWKTLHEDQLGPKTVFPSTSATKRVNWHVQALVAEEYIYSNNAKVQVLFYISRKEWDNQAETDTLPCVRLYAFHETQEVRTSCQLKGDLGMCLAEVVLPSIWFEPLLYADDLKQEDRLSNSTTVELYYNLQPVGGGDCSPNVHQKMTIIRPFKTVSKKNLSPVGTVYLQHAPEAPKLHEINLDENVVIYLPTKPLRPEEVIDVPVKLMENSAVQHFTLRFKAKKGISVLSIHPSNPMVWDVMSDINRGAKHTFATIEVVKKRGTVSIAKKSEIAQLVFEMENITSQTVTRRILWHVGSSAPGLPLEAQPGQVTTEITITQLNLTTIIPFPKFPELVNTAVLTGQLVRMPLQVVAIDTSGILLDVSQRAHCQSADEDVLKVTESCDYVYVDGRESAGSTRAHIQVTHEHLRAGLELAVWLPRLPLHIQLSHSQLGQVKGWRVPIFSESRLQGTGSVAEDEDGKARGCTLQSQHATLKVWTHFIASNDVGQVTSMLGSDWLVDVTFLVKDHVTVRNPAIARVRHGTIVVAQQPGRTFVQVVSPVSSAVLGEEAVRVGEDKVTISRLHVMLVSGISLSLQPSLYQANIVSAFTYTQHVLHTPKQEAAFAIWIQFSDGTMVPLDVFNSEEYILLLRSLDDRVVSVTHDQHFMWSKVIAEGEGQGGFLKAEFMISEACQKTNRKTTLVSPVVNVRVRFGNDSEDLYDSRDDYIIGDDSLERLTKVPQTAVPWMEKESVSKSVVTFTRPTQSQRETWKKGLEVVNVAPSSEDERPISRSSGENDDDSKDEDFDQDGGDDMASVENDGIDNKVEPGLSDVQIGMYTLLGVFCLAIVVFHINCIFFALKRRCKEAPQTQDEIDPTKEWTCMRTSREHVRAQKDNVSSASCHLETCNESSHEYEHIDHNGLWTIDVSQMYSHSRRQQHVPQRLPPPRSGISRHCSFRDKDIEMCEFRK</sequence>
<protein>
    <submittedName>
        <fullName evidence="16">Transmembrane protein 132E-like isoform X1</fullName>
    </submittedName>
</protein>
<comment type="similarity">
    <text evidence="2">Belongs to the TMEM132 family.</text>
</comment>
<feature type="domain" description="Transmembrane protein family 132 fourth" evidence="10">
    <location>
        <begin position="431"/>
        <end position="527"/>
    </location>
</feature>
<feature type="domain" description="Transmembrane protein TMEM132 cohesin-like" evidence="11">
    <location>
        <begin position="282"/>
        <end position="425"/>
    </location>
</feature>
<dbReference type="GeneID" id="116939054"/>
<dbReference type="Pfam" id="PF16070">
    <property type="entry name" value="Ig_TMEM132_4th"/>
    <property type="match status" value="1"/>
</dbReference>
<evidence type="ECO:0000256" key="2">
    <source>
        <dbReference type="ARBA" id="ARBA00006166"/>
    </source>
</evidence>
<evidence type="ECO:0000256" key="1">
    <source>
        <dbReference type="ARBA" id="ARBA00004479"/>
    </source>
</evidence>
<dbReference type="Proteomes" id="UP001318040">
    <property type="component" value="Chromosome 5"/>
</dbReference>
<evidence type="ECO:0000259" key="9">
    <source>
        <dbReference type="Pfam" id="PF15706"/>
    </source>
</evidence>
<dbReference type="PANTHER" id="PTHR13388">
    <property type="entry name" value="DETONATOR, ISOFORM E"/>
    <property type="match status" value="1"/>
</dbReference>
<evidence type="ECO:0000259" key="11">
    <source>
        <dbReference type="Pfam" id="PF23039"/>
    </source>
</evidence>
<proteinExistence type="inferred from homology"/>
<evidence type="ECO:0000256" key="6">
    <source>
        <dbReference type="SAM" id="MobiDB-lite"/>
    </source>
</evidence>
<feature type="region of interest" description="Disordered" evidence="6">
    <location>
        <begin position="856"/>
        <end position="909"/>
    </location>
</feature>
<name>A0AAJ7SNQ4_PETMA</name>
<dbReference type="InterPro" id="IPR031436">
    <property type="entry name" value="TMEM132_C"/>
</dbReference>
<evidence type="ECO:0000259" key="8">
    <source>
        <dbReference type="Pfam" id="PF15705"/>
    </source>
</evidence>
<organism evidence="15 16">
    <name type="scientific">Petromyzon marinus</name>
    <name type="common">Sea lamprey</name>
    <dbReference type="NCBI Taxonomy" id="7757"/>
    <lineage>
        <taxon>Eukaryota</taxon>
        <taxon>Metazoa</taxon>
        <taxon>Chordata</taxon>
        <taxon>Craniata</taxon>
        <taxon>Vertebrata</taxon>
        <taxon>Cyclostomata</taxon>
        <taxon>Hyperoartia</taxon>
        <taxon>Petromyzontiformes</taxon>
        <taxon>Petromyzontidae</taxon>
        <taxon>Petromyzon</taxon>
    </lineage>
</organism>
<dbReference type="InterPro" id="IPR031435">
    <property type="entry name" value="TMEM132_N"/>
</dbReference>
<evidence type="ECO:0000256" key="5">
    <source>
        <dbReference type="ARBA" id="ARBA00023136"/>
    </source>
</evidence>
<dbReference type="InterPro" id="IPR031437">
    <property type="entry name" value="Ig_TMEM132_4th"/>
</dbReference>
<evidence type="ECO:0000256" key="3">
    <source>
        <dbReference type="ARBA" id="ARBA00022692"/>
    </source>
</evidence>
<keyword evidence="3 7" id="KW-0812">Transmembrane</keyword>
<dbReference type="RefSeq" id="XP_032802828.1">
    <property type="nucleotide sequence ID" value="XM_032946937.1"/>
</dbReference>
<reference evidence="16" key="1">
    <citation type="submission" date="2025-08" db="UniProtKB">
        <authorList>
            <consortium name="RefSeq"/>
        </authorList>
    </citation>
    <scope>IDENTIFICATION</scope>
    <source>
        <tissue evidence="16">Sperm</tissue>
    </source>
</reference>
<evidence type="ECO:0000313" key="16">
    <source>
        <dbReference type="RefSeq" id="XP_032802828.1"/>
    </source>
</evidence>